<dbReference type="AlphaFoldDB" id="A0A917MFN7"/>
<keyword evidence="1" id="KW-1133">Transmembrane helix</keyword>
<keyword evidence="1" id="KW-0812">Transmembrane</keyword>
<feature type="transmembrane region" description="Helical" evidence="1">
    <location>
        <begin position="61"/>
        <end position="83"/>
    </location>
</feature>
<comment type="caution">
    <text evidence="2">The sequence shown here is derived from an EMBL/GenBank/DDBJ whole genome shotgun (WGS) entry which is preliminary data.</text>
</comment>
<name>A0A917MFN7_9FLAO</name>
<gene>
    <name evidence="2" type="ORF">GCM10011416_23080</name>
</gene>
<protein>
    <recommendedName>
        <fullName evidence="4">Interferon-induced transmembrane protein</fullName>
    </recommendedName>
</protein>
<organism evidence="2 3">
    <name type="scientific">Polaribacter pacificus</name>
    <dbReference type="NCBI Taxonomy" id="1775173"/>
    <lineage>
        <taxon>Bacteria</taxon>
        <taxon>Pseudomonadati</taxon>
        <taxon>Bacteroidota</taxon>
        <taxon>Flavobacteriia</taxon>
        <taxon>Flavobacteriales</taxon>
        <taxon>Flavobacteriaceae</taxon>
    </lineage>
</organism>
<evidence type="ECO:0000313" key="3">
    <source>
        <dbReference type="Proteomes" id="UP000633278"/>
    </source>
</evidence>
<reference evidence="2" key="1">
    <citation type="journal article" date="2014" name="Int. J. Syst. Evol. Microbiol.">
        <title>Complete genome sequence of Corynebacterium casei LMG S-19264T (=DSM 44701T), isolated from a smear-ripened cheese.</title>
        <authorList>
            <consortium name="US DOE Joint Genome Institute (JGI-PGF)"/>
            <person name="Walter F."/>
            <person name="Albersmeier A."/>
            <person name="Kalinowski J."/>
            <person name="Ruckert C."/>
        </authorList>
    </citation>
    <scope>NUCLEOTIDE SEQUENCE</scope>
    <source>
        <strain evidence="2">CGMCC 1.15763</strain>
    </source>
</reference>
<dbReference type="EMBL" id="BMJW01000003">
    <property type="protein sequence ID" value="GGH03523.1"/>
    <property type="molecule type" value="Genomic_DNA"/>
</dbReference>
<evidence type="ECO:0008006" key="4">
    <source>
        <dbReference type="Google" id="ProtNLM"/>
    </source>
</evidence>
<evidence type="ECO:0000313" key="2">
    <source>
        <dbReference type="EMBL" id="GGH03523.1"/>
    </source>
</evidence>
<reference evidence="2" key="2">
    <citation type="submission" date="2020-09" db="EMBL/GenBank/DDBJ databases">
        <authorList>
            <person name="Sun Q."/>
            <person name="Zhou Y."/>
        </authorList>
    </citation>
    <scope>NUCLEOTIDE SEQUENCE</scope>
    <source>
        <strain evidence="2">CGMCC 1.15763</strain>
    </source>
</reference>
<feature type="transmembrane region" description="Helical" evidence="1">
    <location>
        <begin position="12"/>
        <end position="40"/>
    </location>
</feature>
<dbReference type="NCBIfam" id="NF040945">
    <property type="entry name" value="CCC_membrane"/>
    <property type="match status" value="1"/>
</dbReference>
<proteinExistence type="predicted"/>
<keyword evidence="3" id="KW-1185">Reference proteome</keyword>
<dbReference type="Proteomes" id="UP000633278">
    <property type="component" value="Unassembled WGS sequence"/>
</dbReference>
<sequence length="106" mass="12077">MEKQPLQYSTLIYILAVLGLPLCCCAGFGILPSGIAYFIARSELKKFYTNPEIYSNQDNIYTGKIIALVVMIINALYLAYFFYMLYSIGWEALQDPALLQERLKGF</sequence>
<keyword evidence="1" id="KW-0472">Membrane</keyword>
<dbReference type="RefSeq" id="WP_188599508.1">
    <property type="nucleotide sequence ID" value="NZ_BMJW01000003.1"/>
</dbReference>
<evidence type="ECO:0000256" key="1">
    <source>
        <dbReference type="SAM" id="Phobius"/>
    </source>
</evidence>
<accession>A0A917MFN7</accession>